<evidence type="ECO:0000259" key="11">
    <source>
        <dbReference type="Pfam" id="PF03828"/>
    </source>
</evidence>
<dbReference type="EC" id="2.7.7.19" evidence="5"/>
<dbReference type="InterPro" id="IPR054708">
    <property type="entry name" value="MTPAP-like_central"/>
</dbReference>
<sequence>MAFAQHMPRVPYSDPVHAATVPQVHSRHASKQKFIADLSQCLFEFVVQLLPTQEEMAVKEDVRKLLERLIRTIEPDSRLLSFGSTANGFSLRNSDMDLCCLIDSGERLSATDLVTMLGDLLERGWFLFVLSDGPSRTRTETKFHVKPLPLARIPIVKLSLDPSPGLPLGIACDIGFENRLALENTRLLMCYAMVDPTRVRTLVLFLKVWSKRRKINSPYKGTLSSYGYVLLVIYFLVHVKNAPVLPNLQQMPPLRPISKEDAQINEYNTWFFDDIDLLRERWRSENTEPVGQLLVDFFRYYSRDFLYNTCVASIRGGPLKKDTKGWQNDLSAGRYDARERNRLCIEDPFETDYNVARCVTKDGLYTIRGEFMRACRILSSRTERTTHVLTLLCEEREDDELVSAPPRGASRLSNLPPQTPFPVGSRSMRPGETSTPSHLPPTKREPTETVDVSKVAERPVPDHMAPKRGKWTSPPPPEAPTADHTLFEAQLGQSLKLATSSTEAREKTNNSSSSNSEAFTDEDRSDAAESDDIIPSWHLQDAAIGMPQTHHNRNGNAILSDLLPSTVPHYVTTAFGRNRYNSQRLQRDDLPLHSSLRPNSIRRHIFGTSPNIQGPTPTWSLNPTTGFISTLSPASTPLPASPEKLTPTDYADESSTTVYYQTAGSPRMTSVLYPRSASGSPHLSPHTQHNAFLTRLHQQQQAHPAYNVPQDIFPSNMPPVITSTTANTNPDANAMLFGRSVLQKSLSLGAARMSSAGHDTPTQDRHHLPDHSQPHSATTVTAPTPPPDPTTRFMLPLSQSRSNSPLMRVVEKLNQRSGGASPRLSSLTPSPHIRSQSPMSRPPSQQQRKLVRTSSARLHPPSGTPPSGPLGAIIAHLTSPQHSTTSTVSNGSSPALSAGYESSSSRSPSPRSPRSPPPTAVPTIGRTGRKDSGGVVGGGGGSGGGARREDEEEKDEEEEEDQEQVLRNRRQQQQLLRHHRVTDDPAVLVISPQVPTDSHHHYHHYRPSEEEAVTAAAAAATQ</sequence>
<evidence type="ECO:0000256" key="5">
    <source>
        <dbReference type="ARBA" id="ARBA00012388"/>
    </source>
</evidence>
<feature type="region of interest" description="Disordered" evidence="10">
    <location>
        <begin position="496"/>
        <end position="530"/>
    </location>
</feature>
<dbReference type="SUPFAM" id="SSF81631">
    <property type="entry name" value="PAP/OAS1 substrate-binding domain"/>
    <property type="match status" value="1"/>
</dbReference>
<comment type="similarity">
    <text evidence="4">Belongs to the DNA polymerase type-B-like family.</text>
</comment>
<evidence type="ECO:0000256" key="9">
    <source>
        <dbReference type="ARBA" id="ARBA00022842"/>
    </source>
</evidence>
<evidence type="ECO:0000256" key="6">
    <source>
        <dbReference type="ARBA" id="ARBA00022490"/>
    </source>
</evidence>
<dbReference type="GO" id="GO:0005737">
    <property type="term" value="C:cytoplasm"/>
    <property type="evidence" value="ECO:0007669"/>
    <property type="project" value="UniProtKB-SubCell"/>
</dbReference>
<keyword evidence="7" id="KW-0808">Transferase</keyword>
<evidence type="ECO:0000256" key="7">
    <source>
        <dbReference type="ARBA" id="ARBA00022679"/>
    </source>
</evidence>
<feature type="region of interest" description="Disordered" evidence="10">
    <location>
        <begin position="399"/>
        <end position="482"/>
    </location>
</feature>
<feature type="compositionally biased region" description="Low complexity" evidence="10">
    <location>
        <begin position="834"/>
        <end position="848"/>
    </location>
</feature>
<feature type="compositionally biased region" description="Polar residues" evidence="10">
    <location>
        <begin position="815"/>
        <end position="829"/>
    </location>
</feature>
<accession>A0A0C2WGY0</accession>
<dbReference type="InParanoid" id="A0A0C2WGY0"/>
<organism evidence="13 14">
    <name type="scientific">Amanita muscaria (strain Koide BX008)</name>
    <dbReference type="NCBI Taxonomy" id="946122"/>
    <lineage>
        <taxon>Eukaryota</taxon>
        <taxon>Fungi</taxon>
        <taxon>Dikarya</taxon>
        <taxon>Basidiomycota</taxon>
        <taxon>Agaricomycotina</taxon>
        <taxon>Agaricomycetes</taxon>
        <taxon>Agaricomycetidae</taxon>
        <taxon>Agaricales</taxon>
        <taxon>Pluteineae</taxon>
        <taxon>Amanitaceae</taxon>
        <taxon>Amanita</taxon>
    </lineage>
</organism>
<evidence type="ECO:0000256" key="4">
    <source>
        <dbReference type="ARBA" id="ARBA00008593"/>
    </source>
</evidence>
<comment type="subcellular location">
    <subcellularLocation>
        <location evidence="3">Cytoplasm</location>
    </subcellularLocation>
</comment>
<evidence type="ECO:0000256" key="3">
    <source>
        <dbReference type="ARBA" id="ARBA00004496"/>
    </source>
</evidence>
<feature type="compositionally biased region" description="Basic and acidic residues" evidence="10">
    <location>
        <begin position="761"/>
        <end position="773"/>
    </location>
</feature>
<dbReference type="OrthoDB" id="407432at2759"/>
<feature type="compositionally biased region" description="Low complexity" evidence="10">
    <location>
        <begin position="1013"/>
        <end position="1022"/>
    </location>
</feature>
<dbReference type="STRING" id="946122.A0A0C2WGY0"/>
<dbReference type="Pfam" id="PF03828">
    <property type="entry name" value="PAP_assoc"/>
    <property type="match status" value="1"/>
</dbReference>
<feature type="compositionally biased region" description="Pro residues" evidence="10">
    <location>
        <begin position="910"/>
        <end position="920"/>
    </location>
</feature>
<feature type="compositionally biased region" description="Gly residues" evidence="10">
    <location>
        <begin position="934"/>
        <end position="945"/>
    </location>
</feature>
<feature type="compositionally biased region" description="Basic and acidic residues" evidence="10">
    <location>
        <begin position="454"/>
        <end position="465"/>
    </location>
</feature>
<proteinExistence type="inferred from homology"/>
<evidence type="ECO:0000256" key="2">
    <source>
        <dbReference type="ARBA" id="ARBA00001946"/>
    </source>
</evidence>
<dbReference type="InterPro" id="IPR043519">
    <property type="entry name" value="NT_sf"/>
</dbReference>
<evidence type="ECO:0000256" key="10">
    <source>
        <dbReference type="SAM" id="MobiDB-lite"/>
    </source>
</evidence>
<keyword evidence="8" id="KW-0479">Metal-binding</keyword>
<dbReference type="Proteomes" id="UP000054549">
    <property type="component" value="Unassembled WGS sequence"/>
</dbReference>
<dbReference type="Gene3D" id="3.30.460.10">
    <property type="entry name" value="Beta Polymerase, domain 2"/>
    <property type="match status" value="1"/>
</dbReference>
<dbReference type="CDD" id="cd05402">
    <property type="entry name" value="NT_PAP_TUTase"/>
    <property type="match status" value="1"/>
</dbReference>
<dbReference type="PANTHER" id="PTHR12271:SF40">
    <property type="entry name" value="POLY(A) RNA POLYMERASE GLD2"/>
    <property type="match status" value="1"/>
</dbReference>
<feature type="compositionally biased region" description="Acidic residues" evidence="10">
    <location>
        <begin position="950"/>
        <end position="963"/>
    </location>
</feature>
<dbReference type="InterPro" id="IPR002058">
    <property type="entry name" value="PAP_assoc"/>
</dbReference>
<dbReference type="PANTHER" id="PTHR12271">
    <property type="entry name" value="POLY A POLYMERASE CID PAP -RELATED"/>
    <property type="match status" value="1"/>
</dbReference>
<feature type="region of interest" description="Disordered" evidence="10">
    <location>
        <begin position="750"/>
        <end position="1022"/>
    </location>
</feature>
<dbReference type="GO" id="GO:0010605">
    <property type="term" value="P:negative regulation of macromolecule metabolic process"/>
    <property type="evidence" value="ECO:0007669"/>
    <property type="project" value="UniProtKB-ARBA"/>
</dbReference>
<feature type="compositionally biased region" description="Polar residues" evidence="10">
    <location>
        <begin position="878"/>
        <end position="895"/>
    </location>
</feature>
<evidence type="ECO:0000256" key="1">
    <source>
        <dbReference type="ARBA" id="ARBA00001936"/>
    </source>
</evidence>
<dbReference type="EMBL" id="KN818294">
    <property type="protein sequence ID" value="KIL60732.1"/>
    <property type="molecule type" value="Genomic_DNA"/>
</dbReference>
<dbReference type="Gene3D" id="1.10.1410.10">
    <property type="match status" value="1"/>
</dbReference>
<evidence type="ECO:0000313" key="13">
    <source>
        <dbReference type="EMBL" id="KIL60732.1"/>
    </source>
</evidence>
<reference evidence="13 14" key="1">
    <citation type="submission" date="2014-04" db="EMBL/GenBank/DDBJ databases">
        <title>Evolutionary Origins and Diversification of the Mycorrhizal Mutualists.</title>
        <authorList>
            <consortium name="DOE Joint Genome Institute"/>
            <consortium name="Mycorrhizal Genomics Consortium"/>
            <person name="Kohler A."/>
            <person name="Kuo A."/>
            <person name="Nagy L.G."/>
            <person name="Floudas D."/>
            <person name="Copeland A."/>
            <person name="Barry K.W."/>
            <person name="Cichocki N."/>
            <person name="Veneault-Fourrey C."/>
            <person name="LaButti K."/>
            <person name="Lindquist E.A."/>
            <person name="Lipzen A."/>
            <person name="Lundell T."/>
            <person name="Morin E."/>
            <person name="Murat C."/>
            <person name="Riley R."/>
            <person name="Ohm R."/>
            <person name="Sun H."/>
            <person name="Tunlid A."/>
            <person name="Henrissat B."/>
            <person name="Grigoriev I.V."/>
            <person name="Hibbett D.S."/>
            <person name="Martin F."/>
        </authorList>
    </citation>
    <scope>NUCLEOTIDE SEQUENCE [LARGE SCALE GENOMIC DNA]</scope>
    <source>
        <strain evidence="13 14">Koide BX008</strain>
    </source>
</reference>
<evidence type="ECO:0000313" key="14">
    <source>
        <dbReference type="Proteomes" id="UP000054549"/>
    </source>
</evidence>
<dbReference type="Pfam" id="PF22600">
    <property type="entry name" value="MTPAP-like_central"/>
    <property type="match status" value="1"/>
</dbReference>
<dbReference type="GO" id="GO:0046872">
    <property type="term" value="F:metal ion binding"/>
    <property type="evidence" value="ECO:0007669"/>
    <property type="project" value="UniProtKB-KW"/>
</dbReference>
<feature type="domain" description="PAP-associated" evidence="11">
    <location>
        <begin position="290"/>
        <end position="352"/>
    </location>
</feature>
<dbReference type="GO" id="GO:0031123">
    <property type="term" value="P:RNA 3'-end processing"/>
    <property type="evidence" value="ECO:0007669"/>
    <property type="project" value="TreeGrafter"/>
</dbReference>
<comment type="cofactor">
    <cofactor evidence="1">
        <name>Mn(2+)</name>
        <dbReference type="ChEBI" id="CHEBI:29035"/>
    </cofactor>
</comment>
<dbReference type="HOGENOM" id="CLU_008373_0_0_1"/>
<protein>
    <recommendedName>
        <fullName evidence="5">polynucleotide adenylyltransferase</fullName>
        <ecNumber evidence="5">2.7.7.19</ecNumber>
    </recommendedName>
</protein>
<gene>
    <name evidence="13" type="ORF">M378DRAFT_910966</name>
</gene>
<keyword evidence="9" id="KW-0460">Magnesium</keyword>
<dbReference type="SUPFAM" id="SSF81301">
    <property type="entry name" value="Nucleotidyltransferase"/>
    <property type="match status" value="1"/>
</dbReference>
<dbReference type="GO" id="GO:1990817">
    <property type="term" value="F:poly(A) RNA polymerase activity"/>
    <property type="evidence" value="ECO:0007669"/>
    <property type="project" value="UniProtKB-EC"/>
</dbReference>
<evidence type="ECO:0000256" key="8">
    <source>
        <dbReference type="ARBA" id="ARBA00022723"/>
    </source>
</evidence>
<dbReference type="AlphaFoldDB" id="A0A0C2WGY0"/>
<keyword evidence="6" id="KW-0963">Cytoplasm</keyword>
<feature type="domain" description="Poly(A) RNA polymerase mitochondrial-like central palm" evidence="12">
    <location>
        <begin position="39"/>
        <end position="192"/>
    </location>
</feature>
<evidence type="ECO:0000259" key="12">
    <source>
        <dbReference type="Pfam" id="PF22600"/>
    </source>
</evidence>
<comment type="cofactor">
    <cofactor evidence="2">
        <name>Mg(2+)</name>
        <dbReference type="ChEBI" id="CHEBI:18420"/>
    </cofactor>
</comment>
<name>A0A0C2WGY0_AMAMK</name>
<keyword evidence="14" id="KW-1185">Reference proteome</keyword>